<reference evidence="2" key="1">
    <citation type="submission" date="2022-10" db="EMBL/GenBank/DDBJ databases">
        <title>Culturing micro-colonial fungi from biological soil crusts in the Mojave desert and describing Neophaeococcomyces mojavensis, and introducing the new genera and species Taxawa tesnikishii.</title>
        <authorList>
            <person name="Kurbessoian T."/>
            <person name="Stajich J.E."/>
        </authorList>
    </citation>
    <scope>NUCLEOTIDE SEQUENCE</scope>
    <source>
        <strain evidence="2">TK_35</strain>
    </source>
</reference>
<name>A0AA38Y043_9EURO</name>
<evidence type="ECO:0000313" key="3">
    <source>
        <dbReference type="Proteomes" id="UP001172681"/>
    </source>
</evidence>
<evidence type="ECO:0000259" key="1">
    <source>
        <dbReference type="Pfam" id="PF20253"/>
    </source>
</evidence>
<protein>
    <recommendedName>
        <fullName evidence="1">DUF6604 domain-containing protein</fullName>
    </recommendedName>
</protein>
<dbReference type="AlphaFoldDB" id="A0AA38Y043"/>
<feature type="domain" description="DUF6604" evidence="1">
    <location>
        <begin position="15"/>
        <end position="282"/>
    </location>
</feature>
<dbReference type="EMBL" id="JAPDRN010000059">
    <property type="protein sequence ID" value="KAJ9631184.1"/>
    <property type="molecule type" value="Genomic_DNA"/>
</dbReference>
<proteinExistence type="predicted"/>
<dbReference type="PANTHER" id="PTHR38795:SF1">
    <property type="entry name" value="DUF6604 DOMAIN-CONTAINING PROTEIN"/>
    <property type="match status" value="1"/>
</dbReference>
<comment type="caution">
    <text evidence="2">The sequence shown here is derived from an EMBL/GenBank/DDBJ whole genome shotgun (WGS) entry which is preliminary data.</text>
</comment>
<keyword evidence="3" id="KW-1185">Reference proteome</keyword>
<dbReference type="InterPro" id="IPR046539">
    <property type="entry name" value="DUF6604"/>
</dbReference>
<gene>
    <name evidence="2" type="ORF">H2204_008269</name>
</gene>
<dbReference type="PANTHER" id="PTHR38795">
    <property type="entry name" value="DUF6604 DOMAIN-CONTAINING PROTEIN"/>
    <property type="match status" value="1"/>
</dbReference>
<sequence length="995" mass="112856">MASTQLPDHMSLAYKRYKRDTETVAAWLAEKASKLGFAASTSSPSPNLPKLKGRARKLARDAAKGSQSTILNGPRHSYTVKTTDFIQMATIIVNARPKITLGRSLQTVWQRAIQARRFFSTWFRSRSNVDPLADEKHAHFTTVLEKALELLQPCCEVPEAPESPPKVKEEMSETPLEQMNNMFQNLEVEEIQSDDEEPDIEMKTQRAKQPAPARACIEFKEEEAEAEFLFAIWSFLQDITAVRAYVACTWQLYSAGAIELMQCASVTNFAVDLVRRAEADFEASLQRPLKYPASEFPTGSLPFLIFKLHLDKTNGGPLDFDPDLPFSIIICGCEICDMLLYVPWAMAKSYVNVLLESPPIIPTSNNGFSVNVPGFPSAKTYRAEFYHAKNPSQKATDDLREILPTSCMLSLLFKKTFIEDEILHAARHLIENHNVPVWVTFAFQVQLDMQRLNTIQPIPAFKELVESYADTKSRYKAHRDWSKSLGHKIWELDGNVRSLVKEFGEWIEGSKCGRADPTEYKLRLAAGQDMASALKDIKRIPLVELFPLTCGTLKTQMYLEWHASGLKLVNDTGHVSMLCHLYNALRNLNPDAPIWPDLELVIRNQDPARVFVGGIPNTLEDSLKRFYLTMGMSSSMLARGSNNMSFRKHNALKHRFQTGAIAENLLVRCLGHGTRKVDEVAYRMQQVLFDPKYKKDLIQRLFIPVQSKSSNLKMTLLETEMVRVLISFSEGFAAEMPAFMFDYFAMERKCYDFYLGLRDSYRMRMDQHEMSQGKEKEELDSPISITIAILTTARNGEAVTQYLRSNRAKHKAQGPAIAKLMKSNIMRYKDEKINDTIESMIDLTRKGGAAEVIQKYVDISEYALARNAFQPMSATLQEFLKTNQSDGEIRKLKTKVGNSDYGIHLFCRASLQALYGSQPPELWTDLLVSEDRIDDALKSTAANPILVLWTILHLRQERVMCGKGEDSHSARHLQEISRAELAELNKGQTRNVKKS</sequence>
<accession>A0AA38Y043</accession>
<dbReference type="Pfam" id="PF20253">
    <property type="entry name" value="DUF6604"/>
    <property type="match status" value="1"/>
</dbReference>
<dbReference type="Proteomes" id="UP001172681">
    <property type="component" value="Unassembled WGS sequence"/>
</dbReference>
<organism evidence="2 3">
    <name type="scientific">Knufia peltigerae</name>
    <dbReference type="NCBI Taxonomy" id="1002370"/>
    <lineage>
        <taxon>Eukaryota</taxon>
        <taxon>Fungi</taxon>
        <taxon>Dikarya</taxon>
        <taxon>Ascomycota</taxon>
        <taxon>Pezizomycotina</taxon>
        <taxon>Eurotiomycetes</taxon>
        <taxon>Chaetothyriomycetidae</taxon>
        <taxon>Chaetothyriales</taxon>
        <taxon>Trichomeriaceae</taxon>
        <taxon>Knufia</taxon>
    </lineage>
</organism>
<evidence type="ECO:0000313" key="2">
    <source>
        <dbReference type="EMBL" id="KAJ9631184.1"/>
    </source>
</evidence>